<feature type="domain" description="SHSP" evidence="3">
    <location>
        <begin position="70"/>
        <end position="181"/>
    </location>
</feature>
<name>A0A8D8U7H3_9HEMI</name>
<dbReference type="GO" id="GO:0042026">
    <property type="term" value="P:protein refolding"/>
    <property type="evidence" value="ECO:0007669"/>
    <property type="project" value="TreeGrafter"/>
</dbReference>
<dbReference type="AlphaFoldDB" id="A0A8D8U7H3"/>
<dbReference type="Gene3D" id="2.60.40.790">
    <property type="match status" value="1"/>
</dbReference>
<dbReference type="PANTHER" id="PTHR45640">
    <property type="entry name" value="HEAT SHOCK PROTEIN HSP-12.2-RELATED"/>
    <property type="match status" value="1"/>
</dbReference>
<comment type="similarity">
    <text evidence="1 2">Belongs to the small heat shock protein (HSP20) family.</text>
</comment>
<organism evidence="4">
    <name type="scientific">Cacopsylla melanoneura</name>
    <dbReference type="NCBI Taxonomy" id="428564"/>
    <lineage>
        <taxon>Eukaryota</taxon>
        <taxon>Metazoa</taxon>
        <taxon>Ecdysozoa</taxon>
        <taxon>Arthropoda</taxon>
        <taxon>Hexapoda</taxon>
        <taxon>Insecta</taxon>
        <taxon>Pterygota</taxon>
        <taxon>Neoptera</taxon>
        <taxon>Paraneoptera</taxon>
        <taxon>Hemiptera</taxon>
        <taxon>Sternorrhyncha</taxon>
        <taxon>Psylloidea</taxon>
        <taxon>Psyllidae</taxon>
        <taxon>Psyllinae</taxon>
        <taxon>Cacopsylla</taxon>
    </lineage>
</organism>
<dbReference type="GO" id="GO:0051082">
    <property type="term" value="F:unfolded protein binding"/>
    <property type="evidence" value="ECO:0007669"/>
    <property type="project" value="TreeGrafter"/>
</dbReference>
<dbReference type="InterPro" id="IPR008978">
    <property type="entry name" value="HSP20-like_chaperone"/>
</dbReference>
<evidence type="ECO:0000256" key="2">
    <source>
        <dbReference type="RuleBase" id="RU003616"/>
    </source>
</evidence>
<dbReference type="Pfam" id="PF00011">
    <property type="entry name" value="HSP20"/>
    <property type="match status" value="1"/>
</dbReference>
<evidence type="ECO:0000259" key="3">
    <source>
        <dbReference type="PROSITE" id="PS01031"/>
    </source>
</evidence>
<dbReference type="PANTHER" id="PTHR45640:SF26">
    <property type="entry name" value="RE23625P"/>
    <property type="match status" value="1"/>
</dbReference>
<dbReference type="PROSITE" id="PS01031">
    <property type="entry name" value="SHSP"/>
    <property type="match status" value="1"/>
</dbReference>
<dbReference type="CDD" id="cd06526">
    <property type="entry name" value="metazoan_ACD"/>
    <property type="match status" value="1"/>
</dbReference>
<dbReference type="SUPFAM" id="SSF49764">
    <property type="entry name" value="HSP20-like chaperones"/>
    <property type="match status" value="1"/>
</dbReference>
<evidence type="ECO:0000313" key="4">
    <source>
        <dbReference type="EMBL" id="CAG6699480.1"/>
    </source>
</evidence>
<evidence type="ECO:0000256" key="1">
    <source>
        <dbReference type="PROSITE-ProRule" id="PRU00285"/>
    </source>
</evidence>
<proteinExistence type="inferred from homology"/>
<dbReference type="PRINTS" id="PR00299">
    <property type="entry name" value="ACRYSTALLIN"/>
</dbReference>
<accession>A0A8D8U7H3</accession>
<reference evidence="4" key="1">
    <citation type="submission" date="2021-05" db="EMBL/GenBank/DDBJ databases">
        <authorList>
            <person name="Alioto T."/>
            <person name="Alioto T."/>
            <person name="Gomez Garrido J."/>
        </authorList>
    </citation>
    <scope>NUCLEOTIDE SEQUENCE</scope>
</reference>
<dbReference type="GO" id="GO:0043066">
    <property type="term" value="P:negative regulation of apoptotic process"/>
    <property type="evidence" value="ECO:0007669"/>
    <property type="project" value="TreeGrafter"/>
</dbReference>
<protein>
    <submittedName>
        <fullName evidence="4">Alpha-crystallin B chain</fullName>
    </submittedName>
</protein>
<dbReference type="GO" id="GO:0005737">
    <property type="term" value="C:cytoplasm"/>
    <property type="evidence" value="ECO:0007669"/>
    <property type="project" value="TreeGrafter"/>
</dbReference>
<dbReference type="EMBL" id="HBUF01339043">
    <property type="protein sequence ID" value="CAG6699481.1"/>
    <property type="molecule type" value="Transcribed_RNA"/>
</dbReference>
<dbReference type="EMBL" id="HBUF01339042">
    <property type="protein sequence ID" value="CAG6699480.1"/>
    <property type="molecule type" value="Transcribed_RNA"/>
</dbReference>
<dbReference type="GO" id="GO:0009408">
    <property type="term" value="P:response to heat"/>
    <property type="evidence" value="ECO:0007669"/>
    <property type="project" value="TreeGrafter"/>
</dbReference>
<dbReference type="InterPro" id="IPR002068">
    <property type="entry name" value="A-crystallin/Hsp20_dom"/>
</dbReference>
<dbReference type="InterPro" id="IPR001436">
    <property type="entry name" value="Alpha-crystallin/sHSP_animal"/>
</dbReference>
<dbReference type="GO" id="GO:0005634">
    <property type="term" value="C:nucleus"/>
    <property type="evidence" value="ECO:0007669"/>
    <property type="project" value="TreeGrafter"/>
</dbReference>
<sequence length="202" mass="22632">MSLLPLLLSELDDISLPNIYDQHFGLPSHYHNDYTSLAPRAPYHNGDYFGLATPRVLSAPLRSGYLRPSRHTQAQDSGVSNYLVDKEGLKVNLDVQQFKPEELDVKVVDDYLVVHAKHEERSDQHGFISREFTRRYRIPDTVDAQAIASKLSSDGVLSIQAPKKQIEGLTGERNIPVIQTNQPAIKQTTGATANKVENEPMQ</sequence>